<dbReference type="AlphaFoldDB" id="A0AAW2DHA5"/>
<keyword evidence="2" id="KW-1185">Reference proteome</keyword>
<gene>
    <name evidence="1" type="ORF">SO802_004929</name>
</gene>
<dbReference type="Proteomes" id="UP001459277">
    <property type="component" value="Unassembled WGS sequence"/>
</dbReference>
<organism evidence="1 2">
    <name type="scientific">Lithocarpus litseifolius</name>
    <dbReference type="NCBI Taxonomy" id="425828"/>
    <lineage>
        <taxon>Eukaryota</taxon>
        <taxon>Viridiplantae</taxon>
        <taxon>Streptophyta</taxon>
        <taxon>Embryophyta</taxon>
        <taxon>Tracheophyta</taxon>
        <taxon>Spermatophyta</taxon>
        <taxon>Magnoliopsida</taxon>
        <taxon>eudicotyledons</taxon>
        <taxon>Gunneridae</taxon>
        <taxon>Pentapetalae</taxon>
        <taxon>rosids</taxon>
        <taxon>fabids</taxon>
        <taxon>Fagales</taxon>
        <taxon>Fagaceae</taxon>
        <taxon>Lithocarpus</taxon>
    </lineage>
</organism>
<dbReference type="EMBL" id="JAZDWU010000002">
    <property type="protein sequence ID" value="KAL0009821.1"/>
    <property type="molecule type" value="Genomic_DNA"/>
</dbReference>
<comment type="caution">
    <text evidence="1">The sequence shown here is derived from an EMBL/GenBank/DDBJ whole genome shotgun (WGS) entry which is preliminary data.</text>
</comment>
<evidence type="ECO:0000313" key="1">
    <source>
        <dbReference type="EMBL" id="KAL0009821.1"/>
    </source>
</evidence>
<reference evidence="1 2" key="1">
    <citation type="submission" date="2024-01" db="EMBL/GenBank/DDBJ databases">
        <title>A telomere-to-telomere, gap-free genome of sweet tea (Lithocarpus litseifolius).</title>
        <authorList>
            <person name="Zhou J."/>
        </authorList>
    </citation>
    <scope>NUCLEOTIDE SEQUENCE [LARGE SCALE GENOMIC DNA]</scope>
    <source>
        <strain evidence="1">Zhou-2022a</strain>
        <tissue evidence="1">Leaf</tissue>
    </source>
</reference>
<sequence>MYLELETVDDEEDLVDSKYEKIDDQDDIHTAYQKLYKVSEKHEKLYRLATKKLSDVEQDQEELSKFDEANQTIGVLQFRTTFLLKGPRSLMRSCFKSELNWRGLLV</sequence>
<protein>
    <submittedName>
        <fullName evidence="1">Uncharacterized protein</fullName>
    </submittedName>
</protein>
<evidence type="ECO:0000313" key="2">
    <source>
        <dbReference type="Proteomes" id="UP001459277"/>
    </source>
</evidence>
<name>A0AAW2DHA5_9ROSI</name>
<proteinExistence type="predicted"/>
<accession>A0AAW2DHA5</accession>